<feature type="transmembrane region" description="Helical" evidence="4">
    <location>
        <begin position="188"/>
        <end position="209"/>
    </location>
</feature>
<dbReference type="PANTHER" id="PTHR32089">
    <property type="entry name" value="METHYL-ACCEPTING CHEMOTAXIS PROTEIN MCPB"/>
    <property type="match status" value="1"/>
</dbReference>
<reference evidence="8" key="1">
    <citation type="submission" date="2016-08" db="EMBL/GenBank/DDBJ databases">
        <title>Complete genome sequence of the organohalide-respiring Epsilonproteobacterium Sulfurospirillum halorespirans.</title>
        <authorList>
            <person name="Goris T."/>
            <person name="Zimmermann J."/>
            <person name="Schenz B."/>
            <person name="Lemos M."/>
            <person name="Hackermueller J."/>
            <person name="Diekert G."/>
        </authorList>
    </citation>
    <scope>NUCLEOTIDE SEQUENCE [LARGE SCALE GENOMIC DNA]</scope>
    <source>
        <strain>DSM 13726</strain>
        <strain evidence="8">PCE-M2</strain>
    </source>
</reference>
<keyword evidence="4" id="KW-0812">Transmembrane</keyword>
<proteinExistence type="inferred from homology"/>
<dbReference type="GO" id="GO:0006935">
    <property type="term" value="P:chemotaxis"/>
    <property type="evidence" value="ECO:0007669"/>
    <property type="project" value="InterPro"/>
</dbReference>
<evidence type="ECO:0000256" key="2">
    <source>
        <dbReference type="ARBA" id="ARBA00029447"/>
    </source>
</evidence>
<keyword evidence="1 3" id="KW-0807">Transducer</keyword>
<evidence type="ECO:0000313" key="8">
    <source>
        <dbReference type="Proteomes" id="UP000094609"/>
    </source>
</evidence>
<evidence type="ECO:0000256" key="1">
    <source>
        <dbReference type="ARBA" id="ARBA00023224"/>
    </source>
</evidence>
<dbReference type="STRING" id="1193502.SHALO_1621"/>
<dbReference type="PANTHER" id="PTHR32089:SF112">
    <property type="entry name" value="LYSOZYME-LIKE PROTEIN-RELATED"/>
    <property type="match status" value="1"/>
</dbReference>
<dbReference type="PRINTS" id="PR00260">
    <property type="entry name" value="CHEMTRNSDUCR"/>
</dbReference>
<evidence type="ECO:0000259" key="6">
    <source>
        <dbReference type="PROSITE" id="PS50885"/>
    </source>
</evidence>
<evidence type="ECO:0000313" key="7">
    <source>
        <dbReference type="EMBL" id="AOO65393.1"/>
    </source>
</evidence>
<dbReference type="PATRIC" id="fig|1193502.14.peg.1645"/>
<dbReference type="InterPro" id="IPR003660">
    <property type="entry name" value="HAMP_dom"/>
</dbReference>
<keyword evidence="4" id="KW-0472">Membrane</keyword>
<dbReference type="InterPro" id="IPR004090">
    <property type="entry name" value="Chemotax_Me-accpt_rcpt"/>
</dbReference>
<dbReference type="PROSITE" id="PS50111">
    <property type="entry name" value="CHEMOTAXIS_TRANSDUC_2"/>
    <property type="match status" value="1"/>
</dbReference>
<keyword evidence="8" id="KW-1185">Reference proteome</keyword>
<dbReference type="Pfam" id="PF00672">
    <property type="entry name" value="HAMP"/>
    <property type="match status" value="1"/>
</dbReference>
<dbReference type="Pfam" id="PF00015">
    <property type="entry name" value="MCPsignal"/>
    <property type="match status" value="1"/>
</dbReference>
<protein>
    <submittedName>
        <fullName evidence="7">Methyl-accepting chemotaxis protein</fullName>
    </submittedName>
</protein>
<feature type="transmembrane region" description="Helical" evidence="4">
    <location>
        <begin position="12"/>
        <end position="30"/>
    </location>
</feature>
<sequence length="541" mass="60917">MFNEIKISTKLLFISIVTVLGLIILSYISINSSLIGKNSLETIYQKNVIPDSEIALARNTFDMILNDLIYVTSEFLPTGQAKDHLPIIEKELKEFFEKALVSDFYAEPTLKQNLHEAYERYNQKIALKFKRIHELYVKDNREDIGDMAVEIETDCKYISQRFDNISHFTTQRVKDISLQIGAKLNSNLYLVIVISSLVLVITSTLLLSITRYIVKRIARIGDHLSDITKDLALNRPIEISNKDEIGHISENLNTLLFTLQQALIKAKRTMAANSQTNKSMQTFAQTITSVAQNQDRIVDNVKKLTSKINQELQESRDISETSAAYMKEDYAMLDQMIETLDSIVESINQVSQDEQHISTQMHDLSEQTRQIRSVLEMIKDIADQTNLLALNAAIEAARAGEHGRGFAVVADEVRKLAERTQKSLSEIDVTISVVIQSVSSASDNIKENSQKVVDLNENAIKISTLANETKEKTAKSLEITNIAYEKTLSITKEIDHLTQGVEEATGLAHENKKIADELMGVSSSLNLSTEELEQEITIFKV</sequence>
<organism evidence="7 8">
    <name type="scientific">Sulfurospirillum halorespirans DSM 13726</name>
    <dbReference type="NCBI Taxonomy" id="1193502"/>
    <lineage>
        <taxon>Bacteria</taxon>
        <taxon>Pseudomonadati</taxon>
        <taxon>Campylobacterota</taxon>
        <taxon>Epsilonproteobacteria</taxon>
        <taxon>Campylobacterales</taxon>
        <taxon>Sulfurospirillaceae</taxon>
        <taxon>Sulfurospirillum</taxon>
    </lineage>
</organism>
<evidence type="ECO:0000259" key="5">
    <source>
        <dbReference type="PROSITE" id="PS50111"/>
    </source>
</evidence>
<dbReference type="GO" id="GO:0007165">
    <property type="term" value="P:signal transduction"/>
    <property type="evidence" value="ECO:0007669"/>
    <property type="project" value="UniProtKB-KW"/>
</dbReference>
<dbReference type="Gene3D" id="1.10.287.950">
    <property type="entry name" value="Methyl-accepting chemotaxis protein"/>
    <property type="match status" value="1"/>
</dbReference>
<gene>
    <name evidence="7" type="ORF">SHALO_1621</name>
</gene>
<dbReference type="PROSITE" id="PS50885">
    <property type="entry name" value="HAMP"/>
    <property type="match status" value="1"/>
</dbReference>
<dbReference type="GO" id="GO:0004888">
    <property type="term" value="F:transmembrane signaling receptor activity"/>
    <property type="evidence" value="ECO:0007669"/>
    <property type="project" value="InterPro"/>
</dbReference>
<dbReference type="SMART" id="SM00283">
    <property type="entry name" value="MA"/>
    <property type="match status" value="1"/>
</dbReference>
<dbReference type="EMBL" id="CP017111">
    <property type="protein sequence ID" value="AOO65393.1"/>
    <property type="molecule type" value="Genomic_DNA"/>
</dbReference>
<dbReference type="InterPro" id="IPR004089">
    <property type="entry name" value="MCPsignal_dom"/>
</dbReference>
<accession>A0A1D7TK69</accession>
<evidence type="ECO:0000256" key="3">
    <source>
        <dbReference type="PROSITE-ProRule" id="PRU00284"/>
    </source>
</evidence>
<dbReference type="AlphaFoldDB" id="A0A1D7TK69"/>
<dbReference type="KEGG" id="shal:SHALO_1621"/>
<dbReference type="GO" id="GO:0016020">
    <property type="term" value="C:membrane"/>
    <property type="evidence" value="ECO:0007669"/>
    <property type="project" value="InterPro"/>
</dbReference>
<feature type="domain" description="HAMP" evidence="6">
    <location>
        <begin position="211"/>
        <end position="264"/>
    </location>
</feature>
<dbReference type="Proteomes" id="UP000094609">
    <property type="component" value="Chromosome"/>
</dbReference>
<evidence type="ECO:0000256" key="4">
    <source>
        <dbReference type="SAM" id="Phobius"/>
    </source>
</evidence>
<feature type="domain" description="Methyl-accepting transducer" evidence="5">
    <location>
        <begin position="265"/>
        <end position="519"/>
    </location>
</feature>
<dbReference type="SMART" id="SM00304">
    <property type="entry name" value="HAMP"/>
    <property type="match status" value="1"/>
</dbReference>
<dbReference type="SUPFAM" id="SSF58104">
    <property type="entry name" value="Methyl-accepting chemotaxis protein (MCP) signaling domain"/>
    <property type="match status" value="1"/>
</dbReference>
<name>A0A1D7TK69_9BACT</name>
<keyword evidence="4" id="KW-1133">Transmembrane helix</keyword>
<comment type="similarity">
    <text evidence="2">Belongs to the methyl-accepting chemotaxis (MCP) protein family.</text>
</comment>